<dbReference type="InterPro" id="IPR029016">
    <property type="entry name" value="GAF-like_dom_sf"/>
</dbReference>
<dbReference type="SUPFAM" id="SSF55781">
    <property type="entry name" value="GAF domain-like"/>
    <property type="match status" value="1"/>
</dbReference>
<dbReference type="PANTHER" id="PTHR30136">
    <property type="entry name" value="HELIX-TURN-HELIX TRANSCRIPTIONAL REGULATOR, ICLR FAMILY"/>
    <property type="match status" value="1"/>
</dbReference>
<evidence type="ECO:0000259" key="4">
    <source>
        <dbReference type="PROSITE" id="PS51077"/>
    </source>
</evidence>
<dbReference type="PANTHER" id="PTHR30136:SF35">
    <property type="entry name" value="HTH-TYPE TRANSCRIPTIONAL REGULATOR RV1719"/>
    <property type="match status" value="1"/>
</dbReference>
<reference evidence="6 7" key="2">
    <citation type="submission" date="2015-10" db="EMBL/GenBank/DDBJ databases">
        <title>Draft Genome Sequence of Prosthecomicrobium hirschii ATCC 27832.</title>
        <authorList>
            <person name="Daniel J."/>
            <person name="Givan S.A."/>
            <person name="Brun Y.V."/>
            <person name="Brown P.J."/>
        </authorList>
    </citation>
    <scope>NUCLEOTIDE SEQUENCE [LARGE SCALE GENOMIC DNA]</scope>
    <source>
        <strain evidence="6 7">16</strain>
    </source>
</reference>
<dbReference type="Pfam" id="PF01614">
    <property type="entry name" value="IclR_C"/>
    <property type="match status" value="1"/>
</dbReference>
<dbReference type="PROSITE" id="PS51077">
    <property type="entry name" value="HTH_ICLR"/>
    <property type="match status" value="1"/>
</dbReference>
<dbReference type="PROSITE" id="PS51078">
    <property type="entry name" value="ICLR_ED"/>
    <property type="match status" value="1"/>
</dbReference>
<name>A0A0P6VZR0_9HYPH</name>
<dbReference type="Gene3D" id="3.30.450.40">
    <property type="match status" value="1"/>
</dbReference>
<dbReference type="InterPro" id="IPR005471">
    <property type="entry name" value="Tscrpt_reg_IclR_N"/>
</dbReference>
<dbReference type="Proteomes" id="UP000048984">
    <property type="component" value="Unassembled WGS sequence"/>
</dbReference>
<evidence type="ECO:0008006" key="8">
    <source>
        <dbReference type="Google" id="ProtNLM"/>
    </source>
</evidence>
<dbReference type="RefSeq" id="WP_054357422.1">
    <property type="nucleotide sequence ID" value="NZ_JAPCYQ010000001.1"/>
</dbReference>
<dbReference type="AlphaFoldDB" id="A0A0P6VZR0"/>
<dbReference type="InterPro" id="IPR050707">
    <property type="entry name" value="HTH_MetabolicPath_Reg"/>
</dbReference>
<keyword evidence="1" id="KW-0805">Transcription regulation</keyword>
<feature type="domain" description="HTH iclR-type" evidence="4">
    <location>
        <begin position="20"/>
        <end position="82"/>
    </location>
</feature>
<dbReference type="STRING" id="665126.ABB55_02670"/>
<keyword evidence="3" id="KW-0804">Transcription</keyword>
<proteinExistence type="predicted"/>
<dbReference type="OrthoDB" id="8438735at2"/>
<comment type="caution">
    <text evidence="6">The sequence shown here is derived from an EMBL/GenBank/DDBJ whole genome shotgun (WGS) entry which is preliminary data.</text>
</comment>
<dbReference type="GO" id="GO:0003700">
    <property type="term" value="F:DNA-binding transcription factor activity"/>
    <property type="evidence" value="ECO:0007669"/>
    <property type="project" value="TreeGrafter"/>
</dbReference>
<reference evidence="6 7" key="1">
    <citation type="submission" date="2015-09" db="EMBL/GenBank/DDBJ databases">
        <authorList>
            <person name="Jackson K.R."/>
            <person name="Lunt B.L."/>
            <person name="Fisher J.N.B."/>
            <person name="Gardner A.V."/>
            <person name="Bailey M.E."/>
            <person name="Deus L.M."/>
            <person name="Earl A.S."/>
            <person name="Gibby P.D."/>
            <person name="Hartmann K.A."/>
            <person name="Liu J.E."/>
            <person name="Manci A.M."/>
            <person name="Nielsen D.A."/>
            <person name="Solomon M.B."/>
            <person name="Breakwell D.P."/>
            <person name="Burnett S.H."/>
            <person name="Grose J.H."/>
        </authorList>
    </citation>
    <scope>NUCLEOTIDE SEQUENCE [LARGE SCALE GENOMIC DNA]</scope>
    <source>
        <strain evidence="6 7">16</strain>
    </source>
</reference>
<dbReference type="SUPFAM" id="SSF46785">
    <property type="entry name" value="Winged helix' DNA-binding domain"/>
    <property type="match status" value="1"/>
</dbReference>
<dbReference type="EMBL" id="LJYW01000001">
    <property type="protein sequence ID" value="KPL51259.1"/>
    <property type="molecule type" value="Genomic_DNA"/>
</dbReference>
<dbReference type="GO" id="GO:0045892">
    <property type="term" value="P:negative regulation of DNA-templated transcription"/>
    <property type="evidence" value="ECO:0007669"/>
    <property type="project" value="TreeGrafter"/>
</dbReference>
<evidence type="ECO:0000256" key="2">
    <source>
        <dbReference type="ARBA" id="ARBA00023125"/>
    </source>
</evidence>
<dbReference type="Pfam" id="PF09339">
    <property type="entry name" value="HTH_IclR"/>
    <property type="match status" value="1"/>
</dbReference>
<feature type="domain" description="IclR-ED" evidence="5">
    <location>
        <begin position="83"/>
        <end position="272"/>
    </location>
</feature>
<dbReference type="InterPro" id="IPR014757">
    <property type="entry name" value="Tscrpt_reg_IclR_C"/>
</dbReference>
<keyword evidence="7" id="KW-1185">Reference proteome</keyword>
<dbReference type="InterPro" id="IPR036388">
    <property type="entry name" value="WH-like_DNA-bd_sf"/>
</dbReference>
<evidence type="ECO:0000313" key="6">
    <source>
        <dbReference type="EMBL" id="KPL51259.1"/>
    </source>
</evidence>
<organism evidence="6 7">
    <name type="scientific">Prosthecodimorpha hirschii</name>
    <dbReference type="NCBI Taxonomy" id="665126"/>
    <lineage>
        <taxon>Bacteria</taxon>
        <taxon>Pseudomonadati</taxon>
        <taxon>Pseudomonadota</taxon>
        <taxon>Alphaproteobacteria</taxon>
        <taxon>Hyphomicrobiales</taxon>
        <taxon>Ancalomicrobiaceae</taxon>
        <taxon>Prosthecodimorpha</taxon>
    </lineage>
</organism>
<gene>
    <name evidence="6" type="ORF">ABB55_02670</name>
</gene>
<evidence type="ECO:0000256" key="3">
    <source>
        <dbReference type="ARBA" id="ARBA00023163"/>
    </source>
</evidence>
<dbReference type="Gene3D" id="1.10.10.10">
    <property type="entry name" value="Winged helix-like DNA-binding domain superfamily/Winged helix DNA-binding domain"/>
    <property type="match status" value="1"/>
</dbReference>
<dbReference type="SMART" id="SM00346">
    <property type="entry name" value="HTH_ICLR"/>
    <property type="match status" value="1"/>
</dbReference>
<evidence type="ECO:0000313" key="7">
    <source>
        <dbReference type="Proteomes" id="UP000048984"/>
    </source>
</evidence>
<dbReference type="InterPro" id="IPR036390">
    <property type="entry name" value="WH_DNA-bd_sf"/>
</dbReference>
<accession>A0A0P6VZR0</accession>
<sequence length="284" mass="31468">MPTASPFRPGASEKVSEDIIVSVERAFRIVEIMADSTVGLGISEVARQLGVNKAIAVKLLDTLSHLELVWRDEVSQTYQLTYRISNLGLRQLQKSRLLDQSAVPLKQLAEHSGELVRLAIVETTERLTWIYAVAGQTRSVRIDPNYSLEIVLNAHAIGKAWLSTMPFERAWGLLERQGLTRLTPNTKITRTDLKADLELSHARGFATAYEEQELGVGAIAAPIVIPSLDGSPECVGAVSLAAPTNRMTREALEAFAPVLIETTEKLGRIWPLERRSLRPAWRKI</sequence>
<evidence type="ECO:0000256" key="1">
    <source>
        <dbReference type="ARBA" id="ARBA00023015"/>
    </source>
</evidence>
<protein>
    <recommendedName>
        <fullName evidence="8">IclR family transcriptional regulator</fullName>
    </recommendedName>
</protein>
<keyword evidence="2" id="KW-0238">DNA-binding</keyword>
<evidence type="ECO:0000259" key="5">
    <source>
        <dbReference type="PROSITE" id="PS51078"/>
    </source>
</evidence>
<dbReference type="GO" id="GO:0003677">
    <property type="term" value="F:DNA binding"/>
    <property type="evidence" value="ECO:0007669"/>
    <property type="project" value="UniProtKB-KW"/>
</dbReference>